<keyword evidence="8" id="KW-0238">DNA-binding</keyword>
<dbReference type="PANTHER" id="PTHR11274">
    <property type="entry name" value="RAD25/XP-B DNA REPAIR HELICASE"/>
    <property type="match status" value="1"/>
</dbReference>
<keyword evidence="16" id="KW-0472">Membrane</keyword>
<dbReference type="GO" id="GO:0005675">
    <property type="term" value="C:transcription factor TFIIH holo complex"/>
    <property type="evidence" value="ECO:0007669"/>
    <property type="project" value="TreeGrafter"/>
</dbReference>
<evidence type="ECO:0000256" key="16">
    <source>
        <dbReference type="SAM" id="Phobius"/>
    </source>
</evidence>
<dbReference type="SUPFAM" id="SSF52540">
    <property type="entry name" value="P-loop containing nucleoside triphosphate hydrolases"/>
    <property type="match status" value="2"/>
</dbReference>
<dbReference type="GO" id="GO:0006367">
    <property type="term" value="P:transcription initiation at RNA polymerase II promoter"/>
    <property type="evidence" value="ECO:0007669"/>
    <property type="project" value="InterPro"/>
</dbReference>
<evidence type="ECO:0000256" key="4">
    <source>
        <dbReference type="ARBA" id="ARBA00022763"/>
    </source>
</evidence>
<gene>
    <name evidence="19" type="ORF">BgAZ_207750</name>
</gene>
<evidence type="ECO:0000256" key="1">
    <source>
        <dbReference type="ARBA" id="ARBA00004123"/>
    </source>
</evidence>
<feature type="domain" description="Helicase C-terminal" evidence="18">
    <location>
        <begin position="515"/>
        <end position="676"/>
    </location>
</feature>
<sequence>MLRGVADQKSWGSLPFTVDGSEQWIRNFRDYSTLDLKTDHENRPVWACPDGYLYLEQFTNVSKQALDFIATIAEPVCRPEFVHEYQITVFSLYTAVSVGLTVEELLINLKKFAKNKIPAKLKESIVKTASAFGKIKLVLRDNRYWIESHDRKELDHLLTNAVIRSARIVSGGWGSGNKAIDTDYITSAVPTADASSIVFNSNYHADSSELANDSKIPMSIDGIGNLTMEHRKTSQVYSFEVHQEKIEELKREALKSMRRPLVMEYDFRKDKKTPTLECFIRTNIKIRYYQERALRRMFSNGRARSGIIVLPCGAGKTLTGIVAACTVRKPIFVLTTSAVAVEQWVKQFMDFTNISSERLLSLTSDNKSDLWDPKDAGVLISTYTMMAYSRKHRESTENILNQIKQRDWGLLIFDEVQFVPAPAFRRINEIVRSHCKLGLTATLVREDDLIKDLQWLIGPKLYEANWLELQERGYLAKIICKEIWCPMTGPFYREYLRSDWAKKRRLWSCNPVKLATCEYLLKFHEARGDKVIVFSDNLFALLHVAKMLHRPFIYGKVTSAERIVILNKFKNENTFNSIILSKVGDNALDIPCANVVIQISFNFASRRQEAQRLGRILRPKSKTDENGFNSFFYSLVSKDTQEMVFADKRQQFIIDQGYAYHVTSSSEIVKDGSNLLYNKPEIQQELLQDIISASYDNDVEEEEQLQPGEANPQNMTEDKLLATEVKRTSLSKMSVSLHKRILKRHLSTTQPKKKKKPKILANQHPMFRRFFAGKKRWFSGDARRFSEEVESTKALLQKTSHDFSYVNAANLKEATHRLHSTAPTSAQRDASKELISLGEAYEKAILQLIDASSSYNKAMQTKVADDSNIKFGVVGVGLFCIFASLSVSLHPLFLVGCCIGAYFYKPVFRQSVLRERITSDMEHYLTVSKECRKELTQLHSEIVKLIEQLQISANK</sequence>
<keyword evidence="20" id="KW-1185">Reference proteome</keyword>
<dbReference type="InterPro" id="IPR050615">
    <property type="entry name" value="ATP-dep_DNA_Helicase"/>
</dbReference>
<evidence type="ECO:0000259" key="17">
    <source>
        <dbReference type="PROSITE" id="PS51192"/>
    </source>
</evidence>
<keyword evidence="6 19" id="KW-0347">Helicase</keyword>
<dbReference type="NCBIfam" id="TIGR00603">
    <property type="entry name" value="rad25"/>
    <property type="match status" value="1"/>
</dbReference>
<dbReference type="CDD" id="cd18789">
    <property type="entry name" value="SF2_C_XPB"/>
    <property type="match status" value="1"/>
</dbReference>
<evidence type="ECO:0000256" key="7">
    <source>
        <dbReference type="ARBA" id="ARBA00022840"/>
    </source>
</evidence>
<organism evidence="19 20">
    <name type="scientific">Babesia gibsoni</name>
    <dbReference type="NCBI Taxonomy" id="33632"/>
    <lineage>
        <taxon>Eukaryota</taxon>
        <taxon>Sar</taxon>
        <taxon>Alveolata</taxon>
        <taxon>Apicomplexa</taxon>
        <taxon>Aconoidasida</taxon>
        <taxon>Piroplasmida</taxon>
        <taxon>Babesiidae</taxon>
        <taxon>Babesia</taxon>
    </lineage>
</organism>
<dbReference type="InterPro" id="IPR014001">
    <property type="entry name" value="Helicase_ATP-bd"/>
</dbReference>
<dbReference type="SMART" id="SM00487">
    <property type="entry name" value="DEXDc"/>
    <property type="match status" value="1"/>
</dbReference>
<comment type="caution">
    <text evidence="19">The sequence shown here is derived from an EMBL/GenBank/DDBJ whole genome shotgun (WGS) entry which is preliminary data.</text>
</comment>
<evidence type="ECO:0000256" key="5">
    <source>
        <dbReference type="ARBA" id="ARBA00022801"/>
    </source>
</evidence>
<dbReference type="GO" id="GO:0016787">
    <property type="term" value="F:hydrolase activity"/>
    <property type="evidence" value="ECO:0007669"/>
    <property type="project" value="UniProtKB-KW"/>
</dbReference>
<proteinExistence type="inferred from homology"/>
<evidence type="ECO:0000256" key="14">
    <source>
        <dbReference type="ARBA" id="ARBA00048988"/>
    </source>
</evidence>
<evidence type="ECO:0000256" key="13">
    <source>
        <dbReference type="ARBA" id="ARBA00034808"/>
    </source>
</evidence>
<dbReference type="PROSITE" id="PS51194">
    <property type="entry name" value="HELICASE_CTER"/>
    <property type="match status" value="1"/>
</dbReference>
<dbReference type="AlphaFoldDB" id="A0AAD8PEL6"/>
<dbReference type="CDD" id="cd18029">
    <property type="entry name" value="DEXHc_XPB"/>
    <property type="match status" value="1"/>
</dbReference>
<dbReference type="GO" id="GO:0006289">
    <property type="term" value="P:nucleotide-excision repair"/>
    <property type="evidence" value="ECO:0007669"/>
    <property type="project" value="InterPro"/>
</dbReference>
<evidence type="ECO:0000256" key="9">
    <source>
        <dbReference type="ARBA" id="ARBA00023204"/>
    </source>
</evidence>
<dbReference type="Pfam" id="PF13625">
    <property type="entry name" value="Helicase_C_3"/>
    <property type="match status" value="1"/>
</dbReference>
<accession>A0AAD8PEL6</accession>
<dbReference type="PRINTS" id="PR00851">
    <property type="entry name" value="XRODRMPGMNTB"/>
</dbReference>
<evidence type="ECO:0000256" key="3">
    <source>
        <dbReference type="ARBA" id="ARBA00022741"/>
    </source>
</evidence>
<keyword evidence="16" id="KW-0812">Transmembrane</keyword>
<dbReference type="InterPro" id="IPR006935">
    <property type="entry name" value="Helicase/UvrB_N"/>
</dbReference>
<dbReference type="PROSITE" id="PS51192">
    <property type="entry name" value="HELICASE_ATP_BIND_1"/>
    <property type="match status" value="1"/>
</dbReference>
<dbReference type="FunFam" id="3.40.50.300:FF:000117">
    <property type="entry name" value="Putative DNA repair helicase rad25"/>
    <property type="match status" value="1"/>
</dbReference>
<keyword evidence="7" id="KW-0067">ATP-binding</keyword>
<keyword evidence="4" id="KW-0227">DNA damage</keyword>
<dbReference type="Proteomes" id="UP001230268">
    <property type="component" value="Unassembled WGS sequence"/>
</dbReference>
<dbReference type="EC" id="5.6.2.4" evidence="13"/>
<comment type="subcellular location">
    <subcellularLocation>
        <location evidence="1">Nucleus</location>
    </subcellularLocation>
</comment>
<evidence type="ECO:0000256" key="12">
    <source>
        <dbReference type="ARBA" id="ARBA00034617"/>
    </source>
</evidence>
<feature type="region of interest" description="Disordered" evidence="15">
    <location>
        <begin position="698"/>
        <end position="717"/>
    </location>
</feature>
<dbReference type="InterPro" id="IPR001161">
    <property type="entry name" value="XPB/Ssl2"/>
</dbReference>
<evidence type="ECO:0000313" key="19">
    <source>
        <dbReference type="EMBL" id="KAK1443899.1"/>
    </source>
</evidence>
<dbReference type="Pfam" id="PF16203">
    <property type="entry name" value="ERCC3_RAD25_C"/>
    <property type="match status" value="1"/>
</dbReference>
<evidence type="ECO:0000313" key="20">
    <source>
        <dbReference type="Proteomes" id="UP001230268"/>
    </source>
</evidence>
<evidence type="ECO:0000259" key="18">
    <source>
        <dbReference type="PROSITE" id="PS51194"/>
    </source>
</evidence>
<dbReference type="GO" id="GO:0043138">
    <property type="term" value="F:3'-5' DNA helicase activity"/>
    <property type="evidence" value="ECO:0007669"/>
    <property type="project" value="UniProtKB-EC"/>
</dbReference>
<name>A0AAD8PEL6_BABGI</name>
<keyword evidence="10" id="KW-0413">Isomerase</keyword>
<dbReference type="Pfam" id="PF04851">
    <property type="entry name" value="ResIII"/>
    <property type="match status" value="1"/>
</dbReference>
<dbReference type="InterPro" id="IPR032438">
    <property type="entry name" value="ERCC3_RAD25_C"/>
</dbReference>
<dbReference type="InterPro" id="IPR001650">
    <property type="entry name" value="Helicase_C-like"/>
</dbReference>
<keyword evidence="11" id="KW-0539">Nucleus</keyword>
<evidence type="ECO:0000256" key="8">
    <source>
        <dbReference type="ARBA" id="ARBA00023125"/>
    </source>
</evidence>
<keyword evidence="16" id="KW-1133">Transmembrane helix</keyword>
<dbReference type="GO" id="GO:0097550">
    <property type="term" value="C:transcription preinitiation complex"/>
    <property type="evidence" value="ECO:0007669"/>
    <property type="project" value="TreeGrafter"/>
</dbReference>
<comment type="catalytic activity">
    <reaction evidence="14">
        <text>ATP + H2O = ADP + phosphate + H(+)</text>
        <dbReference type="Rhea" id="RHEA:13065"/>
        <dbReference type="ChEBI" id="CHEBI:15377"/>
        <dbReference type="ChEBI" id="CHEBI:15378"/>
        <dbReference type="ChEBI" id="CHEBI:30616"/>
        <dbReference type="ChEBI" id="CHEBI:43474"/>
        <dbReference type="ChEBI" id="CHEBI:456216"/>
        <dbReference type="EC" id="5.6.2.4"/>
    </reaction>
</comment>
<comment type="similarity">
    <text evidence="2">Belongs to the helicase family. RAD25/XPB subfamily.</text>
</comment>
<dbReference type="FunFam" id="3.40.50.300:FF:000077">
    <property type="entry name" value="Probable DNA repair helicase RAD25"/>
    <property type="match status" value="1"/>
</dbReference>
<keyword evidence="5" id="KW-0378">Hydrolase</keyword>
<evidence type="ECO:0000256" key="6">
    <source>
        <dbReference type="ARBA" id="ARBA00022806"/>
    </source>
</evidence>
<dbReference type="GO" id="GO:0000112">
    <property type="term" value="C:nucleotide-excision repair factor 3 complex"/>
    <property type="evidence" value="ECO:0007669"/>
    <property type="project" value="TreeGrafter"/>
</dbReference>
<feature type="transmembrane region" description="Helical" evidence="16">
    <location>
        <begin position="871"/>
        <end position="904"/>
    </location>
</feature>
<dbReference type="PANTHER" id="PTHR11274:SF0">
    <property type="entry name" value="GENERAL TRANSCRIPTION AND DNA REPAIR FACTOR IIH HELICASE SUBUNIT XPB"/>
    <property type="match status" value="1"/>
</dbReference>
<evidence type="ECO:0000256" key="11">
    <source>
        <dbReference type="ARBA" id="ARBA00023242"/>
    </source>
</evidence>
<comment type="catalytic activity">
    <reaction evidence="12">
        <text>Couples ATP hydrolysis with the unwinding of duplex DNA by translocating in the 3'-5' direction.</text>
        <dbReference type="EC" id="5.6.2.4"/>
    </reaction>
</comment>
<dbReference type="EMBL" id="JAVEPI010000002">
    <property type="protein sequence ID" value="KAK1443899.1"/>
    <property type="molecule type" value="Genomic_DNA"/>
</dbReference>
<evidence type="ECO:0000256" key="2">
    <source>
        <dbReference type="ARBA" id="ARBA00006637"/>
    </source>
</evidence>
<dbReference type="GO" id="GO:0005524">
    <property type="term" value="F:ATP binding"/>
    <property type="evidence" value="ECO:0007669"/>
    <property type="project" value="UniProtKB-KW"/>
</dbReference>
<feature type="domain" description="Helicase ATP-binding" evidence="17">
    <location>
        <begin position="297"/>
        <end position="461"/>
    </location>
</feature>
<dbReference type="InterPro" id="IPR027417">
    <property type="entry name" value="P-loop_NTPase"/>
</dbReference>
<keyword evidence="9" id="KW-0234">DNA repair</keyword>
<dbReference type="SMART" id="SM00490">
    <property type="entry name" value="HELICc"/>
    <property type="match status" value="1"/>
</dbReference>
<protein>
    <recommendedName>
        <fullName evidence="13">DNA 3'-5' helicase</fullName>
        <ecNumber evidence="13">5.6.2.4</ecNumber>
    </recommendedName>
</protein>
<dbReference type="InterPro" id="IPR032830">
    <property type="entry name" value="XPB/Ssl2_N"/>
</dbReference>
<evidence type="ECO:0000256" key="15">
    <source>
        <dbReference type="SAM" id="MobiDB-lite"/>
    </source>
</evidence>
<keyword evidence="3" id="KW-0547">Nucleotide-binding</keyword>
<reference evidence="19" key="1">
    <citation type="submission" date="2023-08" db="EMBL/GenBank/DDBJ databases">
        <title>Draft sequence of the Babesia gibsoni genome.</title>
        <authorList>
            <person name="Yamagishi J.Y."/>
            <person name="Xuan X.X."/>
        </authorList>
    </citation>
    <scope>NUCLEOTIDE SEQUENCE</scope>
    <source>
        <strain evidence="19">Azabu</strain>
    </source>
</reference>
<dbReference type="GO" id="GO:0003677">
    <property type="term" value="F:DNA binding"/>
    <property type="evidence" value="ECO:0007669"/>
    <property type="project" value="UniProtKB-KW"/>
</dbReference>
<dbReference type="Gene3D" id="3.40.50.300">
    <property type="entry name" value="P-loop containing nucleotide triphosphate hydrolases"/>
    <property type="match status" value="2"/>
</dbReference>
<evidence type="ECO:0000256" key="10">
    <source>
        <dbReference type="ARBA" id="ARBA00023235"/>
    </source>
</evidence>